<name>A0A6J4VG47_9BACT</name>
<evidence type="ECO:0000313" key="2">
    <source>
        <dbReference type="EMBL" id="CAA9577560.1"/>
    </source>
</evidence>
<organism evidence="2">
    <name type="scientific">uncultured Thermomicrobiales bacterium</name>
    <dbReference type="NCBI Taxonomy" id="1645740"/>
    <lineage>
        <taxon>Bacteria</taxon>
        <taxon>Pseudomonadati</taxon>
        <taxon>Thermomicrobiota</taxon>
        <taxon>Thermomicrobia</taxon>
        <taxon>Thermomicrobiales</taxon>
        <taxon>environmental samples</taxon>
    </lineage>
</organism>
<accession>A0A6J4VG47</accession>
<sequence length="44" mass="4315">MTRSPVLGMTGGSGPAPELGRSATFDACRLAGLQPTAPSSPGDV</sequence>
<protein>
    <submittedName>
        <fullName evidence="2">Uncharacterized protein</fullName>
    </submittedName>
</protein>
<proteinExistence type="predicted"/>
<dbReference type="AlphaFoldDB" id="A0A6J4VG47"/>
<feature type="region of interest" description="Disordered" evidence="1">
    <location>
        <begin position="1"/>
        <end position="21"/>
    </location>
</feature>
<gene>
    <name evidence="2" type="ORF">AVDCRST_MAG19-3544</name>
</gene>
<reference evidence="2" key="1">
    <citation type="submission" date="2020-02" db="EMBL/GenBank/DDBJ databases">
        <authorList>
            <person name="Meier V. D."/>
        </authorList>
    </citation>
    <scope>NUCLEOTIDE SEQUENCE</scope>
    <source>
        <strain evidence="2">AVDCRST_MAG19</strain>
    </source>
</reference>
<evidence type="ECO:0000256" key="1">
    <source>
        <dbReference type="SAM" id="MobiDB-lite"/>
    </source>
</evidence>
<dbReference type="EMBL" id="CADCWL010000199">
    <property type="protein sequence ID" value="CAA9577560.1"/>
    <property type="molecule type" value="Genomic_DNA"/>
</dbReference>